<feature type="coiled-coil region" evidence="1">
    <location>
        <begin position="82"/>
        <end position="187"/>
    </location>
</feature>
<dbReference type="GO" id="GO:0005634">
    <property type="term" value="C:nucleus"/>
    <property type="evidence" value="ECO:0007669"/>
    <property type="project" value="TreeGrafter"/>
</dbReference>
<reference evidence="4" key="1">
    <citation type="journal article" date="2021" name="Evol. Appl.">
        <title>The genome of the Pyrenean desman and the effects of bottlenecks and inbreeding on the genomic landscape of an endangered species.</title>
        <authorList>
            <person name="Escoda L."/>
            <person name="Castresana J."/>
        </authorList>
    </citation>
    <scope>NUCLEOTIDE SEQUENCE</scope>
    <source>
        <strain evidence="4">IBE-C5619</strain>
    </source>
</reference>
<evidence type="ECO:0000259" key="3">
    <source>
        <dbReference type="Pfam" id="PF10481"/>
    </source>
</evidence>
<dbReference type="EMBL" id="JAGFMF010012293">
    <property type="protein sequence ID" value="KAG8504448.1"/>
    <property type="molecule type" value="Genomic_DNA"/>
</dbReference>
<dbReference type="OrthoDB" id="9666444at2759"/>
<dbReference type="AlphaFoldDB" id="A0A8J5ZM00"/>
<dbReference type="Proteomes" id="UP000700334">
    <property type="component" value="Unassembled WGS sequence"/>
</dbReference>
<accession>A0A8J5ZM00</accession>
<evidence type="ECO:0000256" key="1">
    <source>
        <dbReference type="SAM" id="Coils"/>
    </source>
</evidence>
<dbReference type="GO" id="GO:0000775">
    <property type="term" value="C:chromosome, centromeric region"/>
    <property type="evidence" value="ECO:0007669"/>
    <property type="project" value="InterPro"/>
</dbReference>
<dbReference type="GO" id="GO:0051310">
    <property type="term" value="P:metaphase chromosome alignment"/>
    <property type="evidence" value="ECO:0007669"/>
    <property type="project" value="TreeGrafter"/>
</dbReference>
<organism evidence="4 5">
    <name type="scientific">Galemys pyrenaicus</name>
    <name type="common">Iberian desman</name>
    <name type="synonym">Pyrenean desman</name>
    <dbReference type="NCBI Taxonomy" id="202257"/>
    <lineage>
        <taxon>Eukaryota</taxon>
        <taxon>Metazoa</taxon>
        <taxon>Chordata</taxon>
        <taxon>Craniata</taxon>
        <taxon>Vertebrata</taxon>
        <taxon>Euteleostomi</taxon>
        <taxon>Mammalia</taxon>
        <taxon>Eutheria</taxon>
        <taxon>Laurasiatheria</taxon>
        <taxon>Eulipotyphla</taxon>
        <taxon>Talpidae</taxon>
        <taxon>Galemys</taxon>
    </lineage>
</organism>
<feature type="coiled-coil region" evidence="1">
    <location>
        <begin position="13"/>
        <end position="47"/>
    </location>
</feature>
<feature type="coiled-coil region" evidence="1">
    <location>
        <begin position="316"/>
        <end position="475"/>
    </location>
</feature>
<dbReference type="Pfam" id="PF10481">
    <property type="entry name" value="CENP-F_N"/>
    <property type="match status" value="1"/>
</dbReference>
<sequence length="642" mass="71083">MSWAVEEWKEGLPTRALQKIQELEGQLDKLKKEKQQRQFQLETLEAVLQKQKQKVRARGLLSFTPSQSVLVVEDEKTEGINLKRENQSLMEICENLEKAKQKISHDLQVKESQVNFQEGQLNSSKKQIERLEQELKRHFLHEPSDGNKTVFTCLCSGSKYEDLKEKYDKEVEERKRLEAEVKVLQANVSSPRTPAVDGRALNVDISEERLCLQRASQPLPQSTMNHRDIARHQASSSVFWPQEATPGRLSTALRTPSRREFSAEPEGTPSRWTLQTGNRDANSSFCDNSSNSQLLDQLKAQNQEHTLIESCFLFVVEELRSKIHDLELRLQGQEKELKGQGNKFHELHLQLEKAKVELMEKEKVLNKSRDELVRTTAQYDQASAKSAALEQKLKKLTEDLSCQRQNAENARRSLEQRSKEKEKEFQEVGAPCFSQELCRQQRALQSLEQEGAQVKARLTQELQQARSAHGSLQAELDRVGELPGLLCPLSLGAAGVTDICLGAGWLELRGAGTGASPTLEPSVMASSGAVSNGNVCFGKTNVCLWPLGTQQQMPLRAFALAQLASATACGAPPAVGWTRLSSLVPGCDLGRGLRPGPRCPCSRLPPGLVGRGAVAAPVARRVLVVVQGGGLGTSLTQARGGG</sequence>
<dbReference type="GO" id="GO:0000922">
    <property type="term" value="C:spindle pole"/>
    <property type="evidence" value="ECO:0007669"/>
    <property type="project" value="TreeGrafter"/>
</dbReference>
<evidence type="ECO:0000313" key="5">
    <source>
        <dbReference type="Proteomes" id="UP000700334"/>
    </source>
</evidence>
<feature type="domain" description="Centromere protein Cenp-F N-terminal" evidence="3">
    <location>
        <begin position="1"/>
        <end position="336"/>
    </location>
</feature>
<dbReference type="InterPro" id="IPR043513">
    <property type="entry name" value="Cenp-F"/>
</dbReference>
<feature type="compositionally biased region" description="Polar residues" evidence="2">
    <location>
        <begin position="270"/>
        <end position="284"/>
    </location>
</feature>
<dbReference type="PANTHER" id="PTHR18874:SF10">
    <property type="entry name" value="CENTROMERE PROTEIN F"/>
    <property type="match status" value="1"/>
</dbReference>
<comment type="caution">
    <text evidence="4">The sequence shown here is derived from an EMBL/GenBank/DDBJ whole genome shotgun (WGS) entry which is preliminary data.</text>
</comment>
<keyword evidence="1" id="KW-0175">Coiled coil</keyword>
<dbReference type="GO" id="GO:0008017">
    <property type="term" value="F:microtubule binding"/>
    <property type="evidence" value="ECO:0007669"/>
    <property type="project" value="InterPro"/>
</dbReference>
<dbReference type="GO" id="GO:0070840">
    <property type="term" value="F:dynein complex binding"/>
    <property type="evidence" value="ECO:0007669"/>
    <property type="project" value="TreeGrafter"/>
</dbReference>
<evidence type="ECO:0000313" key="4">
    <source>
        <dbReference type="EMBL" id="KAG8504448.1"/>
    </source>
</evidence>
<dbReference type="InterPro" id="IPR018463">
    <property type="entry name" value="Centromere_CenpF_N"/>
</dbReference>
<proteinExistence type="predicted"/>
<keyword evidence="5" id="KW-1185">Reference proteome</keyword>
<name>A0A8J5ZM00_GALPY</name>
<dbReference type="GO" id="GO:0000278">
    <property type="term" value="P:mitotic cell cycle"/>
    <property type="evidence" value="ECO:0007669"/>
    <property type="project" value="TreeGrafter"/>
</dbReference>
<dbReference type="PANTHER" id="PTHR18874">
    <property type="entry name" value="CMF/LEK/CENP CELL DIVISION-RELATED"/>
    <property type="match status" value="1"/>
</dbReference>
<protein>
    <submittedName>
        <fullName evidence="4">Centromere protein F</fullName>
    </submittedName>
</protein>
<dbReference type="GO" id="GO:0010389">
    <property type="term" value="P:regulation of G2/M transition of mitotic cell cycle"/>
    <property type="evidence" value="ECO:0007669"/>
    <property type="project" value="TreeGrafter"/>
</dbReference>
<evidence type="ECO:0000256" key="2">
    <source>
        <dbReference type="SAM" id="MobiDB-lite"/>
    </source>
</evidence>
<gene>
    <name evidence="4" type="ORF">J0S82_018836</name>
</gene>
<feature type="region of interest" description="Disordered" evidence="2">
    <location>
        <begin position="248"/>
        <end position="284"/>
    </location>
</feature>